<dbReference type="InterPro" id="IPR028973">
    <property type="entry name" value="PhnB-like"/>
</dbReference>
<evidence type="ECO:0000313" key="3">
    <source>
        <dbReference type="Proteomes" id="UP001161691"/>
    </source>
</evidence>
<dbReference type="RefSeq" id="WP_282910694.1">
    <property type="nucleotide sequence ID" value="NZ_JAGRPV010000001.1"/>
</dbReference>
<organism evidence="2 3">
    <name type="scientific">Cohnella hashimotonis</name>
    <dbReference type="NCBI Taxonomy" id="2826895"/>
    <lineage>
        <taxon>Bacteria</taxon>
        <taxon>Bacillati</taxon>
        <taxon>Bacillota</taxon>
        <taxon>Bacilli</taxon>
        <taxon>Bacillales</taxon>
        <taxon>Paenibacillaceae</taxon>
        <taxon>Cohnella</taxon>
    </lineage>
</organism>
<accession>A0ABT6TMC1</accession>
<name>A0ABT6TMC1_9BACL</name>
<proteinExistence type="predicted"/>
<dbReference type="PANTHER" id="PTHR33990:SF1">
    <property type="entry name" value="PROTEIN YJDN"/>
    <property type="match status" value="1"/>
</dbReference>
<reference evidence="2" key="1">
    <citation type="submission" date="2023-04" db="EMBL/GenBank/DDBJ databases">
        <title>Comparative genomic analysis of Cohnella hashimotonis sp. nov., isolated from the International Space Station.</title>
        <authorList>
            <person name="Venkateswaran K."/>
            <person name="Simpson A."/>
        </authorList>
    </citation>
    <scope>NUCLEOTIDE SEQUENCE</scope>
    <source>
        <strain evidence="2">F6_2S_P_1</strain>
    </source>
</reference>
<dbReference type="SUPFAM" id="SSF54593">
    <property type="entry name" value="Glyoxalase/Bleomycin resistance protein/Dihydroxybiphenyl dioxygenase"/>
    <property type="match status" value="1"/>
</dbReference>
<dbReference type="Pfam" id="PF06983">
    <property type="entry name" value="3-dmu-9_3-mt"/>
    <property type="match status" value="1"/>
</dbReference>
<dbReference type="PANTHER" id="PTHR33990">
    <property type="entry name" value="PROTEIN YJDN-RELATED"/>
    <property type="match status" value="1"/>
</dbReference>
<evidence type="ECO:0000259" key="1">
    <source>
        <dbReference type="Pfam" id="PF06983"/>
    </source>
</evidence>
<dbReference type="EMBL" id="JAGRPV010000001">
    <property type="protein sequence ID" value="MDI4647955.1"/>
    <property type="molecule type" value="Genomic_DNA"/>
</dbReference>
<feature type="domain" description="PhnB-like" evidence="1">
    <location>
        <begin position="11"/>
        <end position="129"/>
    </location>
</feature>
<evidence type="ECO:0000313" key="2">
    <source>
        <dbReference type="EMBL" id="MDI4647955.1"/>
    </source>
</evidence>
<gene>
    <name evidence="2" type="ORF">KB449_23590</name>
</gene>
<keyword evidence="3" id="KW-1185">Reference proteome</keyword>
<dbReference type="InterPro" id="IPR029068">
    <property type="entry name" value="Glyas_Bleomycin-R_OHBP_Dase"/>
</dbReference>
<dbReference type="Gene3D" id="3.10.180.10">
    <property type="entry name" value="2,3-Dihydroxybiphenyl 1,2-Dioxygenase, domain 1"/>
    <property type="match status" value="1"/>
</dbReference>
<protein>
    <submittedName>
        <fullName evidence="2">VOC family protein</fullName>
    </submittedName>
</protein>
<dbReference type="CDD" id="cd06588">
    <property type="entry name" value="PhnB_like"/>
    <property type="match status" value="1"/>
</dbReference>
<comment type="caution">
    <text evidence="2">The sequence shown here is derived from an EMBL/GenBank/DDBJ whole genome shotgun (WGS) entry which is preliminary data.</text>
</comment>
<dbReference type="Proteomes" id="UP001161691">
    <property type="component" value="Unassembled WGS sequence"/>
</dbReference>
<sequence>MKAQLNAYIQSEDAREQAGFYAKAFGGQIVSVMTHGQLPDAPADMQNKVMHLVLEVAGGNVLFLSDTFASASGGRAVSLALNFADEEEAREAFENLAGGGTVKFPFALQPWGAYHGEVEDKYGIHWQIVKQ</sequence>